<feature type="region of interest" description="Disordered" evidence="1">
    <location>
        <begin position="25"/>
        <end position="80"/>
    </location>
</feature>
<comment type="caution">
    <text evidence="2">The sequence shown here is derived from an EMBL/GenBank/DDBJ whole genome shotgun (WGS) entry which is preliminary data.</text>
</comment>
<proteinExistence type="predicted"/>
<name>A0A8J5WHU6_ZIZPA</name>
<reference evidence="2" key="1">
    <citation type="journal article" date="2021" name="bioRxiv">
        <title>Whole Genome Assembly and Annotation of Northern Wild Rice, Zizania palustris L., Supports a Whole Genome Duplication in the Zizania Genus.</title>
        <authorList>
            <person name="Haas M."/>
            <person name="Kono T."/>
            <person name="Macchietto M."/>
            <person name="Millas R."/>
            <person name="McGilp L."/>
            <person name="Shao M."/>
            <person name="Duquette J."/>
            <person name="Hirsch C.N."/>
            <person name="Kimball J."/>
        </authorList>
    </citation>
    <scope>NUCLEOTIDE SEQUENCE</scope>
    <source>
        <tissue evidence="2">Fresh leaf tissue</tissue>
    </source>
</reference>
<sequence length="80" mass="8543">MVVHATHDCAVRRWRVHGYDEATVRRSAEATGPHPAGAQGRRGHTARACRGNGDDTTLEGCGKGYGTSPTAEAMGTMWHP</sequence>
<dbReference type="Proteomes" id="UP000729402">
    <property type="component" value="Unassembled WGS sequence"/>
</dbReference>
<evidence type="ECO:0000256" key="1">
    <source>
        <dbReference type="SAM" id="MobiDB-lite"/>
    </source>
</evidence>
<accession>A0A8J5WHU6</accession>
<gene>
    <name evidence="2" type="ORF">GUJ93_ZPchr0011g27971</name>
</gene>
<protein>
    <submittedName>
        <fullName evidence="2">Uncharacterized protein</fullName>
    </submittedName>
</protein>
<dbReference type="EMBL" id="JAAALK010000081">
    <property type="protein sequence ID" value="KAG8089028.1"/>
    <property type="molecule type" value="Genomic_DNA"/>
</dbReference>
<organism evidence="2 3">
    <name type="scientific">Zizania palustris</name>
    <name type="common">Northern wild rice</name>
    <dbReference type="NCBI Taxonomy" id="103762"/>
    <lineage>
        <taxon>Eukaryota</taxon>
        <taxon>Viridiplantae</taxon>
        <taxon>Streptophyta</taxon>
        <taxon>Embryophyta</taxon>
        <taxon>Tracheophyta</taxon>
        <taxon>Spermatophyta</taxon>
        <taxon>Magnoliopsida</taxon>
        <taxon>Liliopsida</taxon>
        <taxon>Poales</taxon>
        <taxon>Poaceae</taxon>
        <taxon>BOP clade</taxon>
        <taxon>Oryzoideae</taxon>
        <taxon>Oryzeae</taxon>
        <taxon>Zizaniinae</taxon>
        <taxon>Zizania</taxon>
    </lineage>
</organism>
<keyword evidence="3" id="KW-1185">Reference proteome</keyword>
<reference evidence="2" key="2">
    <citation type="submission" date="2021-02" db="EMBL/GenBank/DDBJ databases">
        <authorList>
            <person name="Kimball J.A."/>
            <person name="Haas M.W."/>
            <person name="Macchietto M."/>
            <person name="Kono T."/>
            <person name="Duquette J."/>
            <person name="Shao M."/>
        </authorList>
    </citation>
    <scope>NUCLEOTIDE SEQUENCE</scope>
    <source>
        <tissue evidence="2">Fresh leaf tissue</tissue>
    </source>
</reference>
<dbReference type="AlphaFoldDB" id="A0A8J5WHU6"/>
<evidence type="ECO:0000313" key="2">
    <source>
        <dbReference type="EMBL" id="KAG8089028.1"/>
    </source>
</evidence>
<evidence type="ECO:0000313" key="3">
    <source>
        <dbReference type="Proteomes" id="UP000729402"/>
    </source>
</evidence>